<reference evidence="1 2" key="1">
    <citation type="submission" date="2019-06" db="EMBL/GenBank/DDBJ databases">
        <title>An operon consisting of a P-type ATPase gene and a transcriptional regular gene given the different cadmium resistance in Bacillus vietamensis 151-6 and Bacillus marisflavi 151-25.</title>
        <authorList>
            <person name="Yu X."/>
        </authorList>
    </citation>
    <scope>NUCLEOTIDE SEQUENCE [LARGE SCALE GENOMIC DNA]</scope>
    <source>
        <strain evidence="1 2">151-6</strain>
        <plasmid evidence="1 2">p6</plasmid>
    </source>
</reference>
<gene>
    <name evidence="1" type="ORF">FHE72_23635</name>
</gene>
<organism evidence="1 2">
    <name type="scientific">Rossellomorea vietnamensis</name>
    <dbReference type="NCBI Taxonomy" id="218284"/>
    <lineage>
        <taxon>Bacteria</taxon>
        <taxon>Bacillati</taxon>
        <taxon>Bacillota</taxon>
        <taxon>Bacilli</taxon>
        <taxon>Bacillales</taxon>
        <taxon>Bacillaceae</taxon>
        <taxon>Rossellomorea</taxon>
    </lineage>
</organism>
<dbReference type="AlphaFoldDB" id="A0A6I6UXM4"/>
<dbReference type="EMBL" id="CP047395">
    <property type="protein sequence ID" value="QHE63986.1"/>
    <property type="molecule type" value="Genomic_DNA"/>
</dbReference>
<dbReference type="KEGG" id="bvq:FHE72_23635"/>
<sequence>MGYKIFKFEHSEGAEIVAAENAKDAINFYFNNYQDDSQIDDIVEYDGIEIEELQGEDIKKKHEIHNEETGKSEEVSYRELAERFYKGEPEILVMPRY</sequence>
<protein>
    <submittedName>
        <fullName evidence="1">Uncharacterized protein</fullName>
    </submittedName>
</protein>
<evidence type="ECO:0000313" key="2">
    <source>
        <dbReference type="Proteomes" id="UP000465062"/>
    </source>
</evidence>
<proteinExistence type="predicted"/>
<geneLocation type="plasmid" evidence="1 2">
    <name>p6</name>
</geneLocation>
<evidence type="ECO:0000313" key="1">
    <source>
        <dbReference type="EMBL" id="QHE63986.1"/>
    </source>
</evidence>
<dbReference type="Proteomes" id="UP000465062">
    <property type="component" value="Plasmid p6"/>
</dbReference>
<name>A0A6I6UXM4_9BACI</name>
<accession>A0A6I6UXM4</accession>
<dbReference type="RefSeq" id="WP_159363409.1">
    <property type="nucleotide sequence ID" value="NZ_CP047395.1"/>
</dbReference>
<keyword evidence="1" id="KW-0614">Plasmid</keyword>